<feature type="region of interest" description="Disordered" evidence="1">
    <location>
        <begin position="475"/>
        <end position="500"/>
    </location>
</feature>
<evidence type="ECO:0008006" key="4">
    <source>
        <dbReference type="Google" id="ProtNLM"/>
    </source>
</evidence>
<organism evidence="2 3">
    <name type="scientific">Echria macrotheca</name>
    <dbReference type="NCBI Taxonomy" id="438768"/>
    <lineage>
        <taxon>Eukaryota</taxon>
        <taxon>Fungi</taxon>
        <taxon>Dikarya</taxon>
        <taxon>Ascomycota</taxon>
        <taxon>Pezizomycotina</taxon>
        <taxon>Sordariomycetes</taxon>
        <taxon>Sordariomycetidae</taxon>
        <taxon>Sordariales</taxon>
        <taxon>Schizotheciaceae</taxon>
        <taxon>Echria</taxon>
    </lineage>
</organism>
<evidence type="ECO:0000313" key="2">
    <source>
        <dbReference type="EMBL" id="KAK1749427.1"/>
    </source>
</evidence>
<name>A0AAJ0F0Y3_9PEZI</name>
<accession>A0AAJ0F0Y3</accession>
<proteinExistence type="predicted"/>
<feature type="compositionally biased region" description="Basic residues" evidence="1">
    <location>
        <begin position="483"/>
        <end position="499"/>
    </location>
</feature>
<sequence>MAAAQTQQAPFLAIQIHVEHCHLPEHGRRCWEICVQGLPAPHSDTHTVKLFDPFSQQAYDNYELWLRDTVDPSLSKSLQEHPSSWMHFVPRAVPQLGLTAETETASVISFTVSHTPSLASNPLQDGRARQHARHPSTHDEEQAEALSSDHEPSISDYREKLALALGLNTDSLKSYSRIKVYVCEEVHVGPQDPGRPSIHALMWELLEPYDSKLAIEDEEAAETPAPEKQAPRQEVEVHRIFTGVKEPIPLTPGLRMPEAPIRLLLVISRGLQVNVENRFVDIQSVVHDTLCSLRKYLRSCGHHGRIQIDVVRPGTYHELEKHLEKDNKYDVVHLDVHGRAEGMDDTPELLFSQPGLCTAPPRERVSYDESVFQIVKAEAVAQLLAKHRIPAVLLSACLSSWAQRRPFDNMCRVFASHGIRIVTGISFTAWSDKVEAYYADFYPALVLANYGFRRAALHGRLSLHRRLINDHEWMEKEESERRERKRRHRRSRKQAKTKKSGSFWEHQIGLALINKFFSASNHLFRHSQRSSQQTRQTQQDTQKIKHTFPTVTTYYGYAGNLFDRKNSDLLGVDIDRTLIQKPANFLSRFWSRHPHIWVTLLPFLRMVLPPSMVNPSDHLTAFERFRARPENRNRLHSVGLMALEDRLKSLNTLYIHLCASPTRPQLLRGVRESWLATKFAARVDIVSASVFKWSVMYFLLHLSSLFRSFRTWWQPENRESVRVGRTVLVIDKIDNIFRKGVTQDKVAVERMKRYVEAAEEQAKHGLYIIFMSVDDVDWKDLDLNPDDFPWVTARKFVANAGLLVFREPGSS</sequence>
<evidence type="ECO:0000313" key="3">
    <source>
        <dbReference type="Proteomes" id="UP001239445"/>
    </source>
</evidence>
<feature type="region of interest" description="Disordered" evidence="1">
    <location>
        <begin position="118"/>
        <end position="153"/>
    </location>
</feature>
<dbReference type="Proteomes" id="UP001239445">
    <property type="component" value="Unassembled WGS sequence"/>
</dbReference>
<evidence type="ECO:0000256" key="1">
    <source>
        <dbReference type="SAM" id="MobiDB-lite"/>
    </source>
</evidence>
<reference evidence="2" key="1">
    <citation type="submission" date="2023-06" db="EMBL/GenBank/DDBJ databases">
        <title>Genome-scale phylogeny and comparative genomics of the fungal order Sordariales.</title>
        <authorList>
            <consortium name="Lawrence Berkeley National Laboratory"/>
            <person name="Hensen N."/>
            <person name="Bonometti L."/>
            <person name="Westerberg I."/>
            <person name="Brannstrom I.O."/>
            <person name="Guillou S."/>
            <person name="Cros-Aarteil S."/>
            <person name="Calhoun S."/>
            <person name="Haridas S."/>
            <person name="Kuo A."/>
            <person name="Mondo S."/>
            <person name="Pangilinan J."/>
            <person name="Riley R."/>
            <person name="Labutti K."/>
            <person name="Andreopoulos B."/>
            <person name="Lipzen A."/>
            <person name="Chen C."/>
            <person name="Yanf M."/>
            <person name="Daum C."/>
            <person name="Ng V."/>
            <person name="Clum A."/>
            <person name="Steindorff A."/>
            <person name="Ohm R."/>
            <person name="Martin F."/>
            <person name="Silar P."/>
            <person name="Natvig D."/>
            <person name="Lalanne C."/>
            <person name="Gautier V."/>
            <person name="Ament-Velasquez S.L."/>
            <person name="Kruys A."/>
            <person name="Hutchinson M.I."/>
            <person name="Powell A.J."/>
            <person name="Barry K."/>
            <person name="Miller A.N."/>
            <person name="Grigoriev I.V."/>
            <person name="Debuchy R."/>
            <person name="Gladieux P."/>
            <person name="Thoren M.H."/>
            <person name="Johannesson H."/>
        </authorList>
    </citation>
    <scope>NUCLEOTIDE SEQUENCE</scope>
    <source>
        <strain evidence="2">PSN4</strain>
    </source>
</reference>
<protein>
    <recommendedName>
        <fullName evidence="4">CHAT domain-containing protein</fullName>
    </recommendedName>
</protein>
<comment type="caution">
    <text evidence="2">The sequence shown here is derived from an EMBL/GenBank/DDBJ whole genome shotgun (WGS) entry which is preliminary data.</text>
</comment>
<dbReference type="AlphaFoldDB" id="A0AAJ0F0Y3"/>
<dbReference type="EMBL" id="MU839859">
    <property type="protein sequence ID" value="KAK1749427.1"/>
    <property type="molecule type" value="Genomic_DNA"/>
</dbReference>
<gene>
    <name evidence="2" type="ORF">QBC47DRAFT_395869</name>
</gene>
<keyword evidence="3" id="KW-1185">Reference proteome</keyword>